<evidence type="ECO:0000256" key="3">
    <source>
        <dbReference type="ARBA" id="ARBA00022692"/>
    </source>
</evidence>
<evidence type="ECO:0000256" key="1">
    <source>
        <dbReference type="ARBA" id="ARBA00004479"/>
    </source>
</evidence>
<feature type="domain" description="GOLD" evidence="10">
    <location>
        <begin position="50"/>
        <end position="135"/>
    </location>
</feature>
<dbReference type="SMART" id="SM01190">
    <property type="entry name" value="EMP24_GP25L"/>
    <property type="match status" value="1"/>
</dbReference>
<reference evidence="11 12" key="1">
    <citation type="submission" date="2014-06" db="EMBL/GenBank/DDBJ databases">
        <authorList>
            <person name="Swart Estienne"/>
        </authorList>
    </citation>
    <scope>NUCLEOTIDE SEQUENCE [LARGE SCALE GENOMIC DNA]</scope>
    <source>
        <strain evidence="11 12">130c</strain>
    </source>
</reference>
<keyword evidence="6 9" id="KW-0472">Membrane</keyword>
<dbReference type="InParanoid" id="A0A078ANV9"/>
<dbReference type="EMBL" id="CCKQ01011105">
    <property type="protein sequence ID" value="CDW82648.1"/>
    <property type="molecule type" value="Genomic_DNA"/>
</dbReference>
<dbReference type="PROSITE" id="PS50866">
    <property type="entry name" value="GOLD"/>
    <property type="match status" value="1"/>
</dbReference>
<evidence type="ECO:0000256" key="9">
    <source>
        <dbReference type="SAM" id="Phobius"/>
    </source>
</evidence>
<organism evidence="11 12">
    <name type="scientific">Stylonychia lemnae</name>
    <name type="common">Ciliate</name>
    <dbReference type="NCBI Taxonomy" id="5949"/>
    <lineage>
        <taxon>Eukaryota</taxon>
        <taxon>Sar</taxon>
        <taxon>Alveolata</taxon>
        <taxon>Ciliophora</taxon>
        <taxon>Intramacronucleata</taxon>
        <taxon>Spirotrichea</taxon>
        <taxon>Stichotrichia</taxon>
        <taxon>Sporadotrichida</taxon>
        <taxon>Oxytrichidae</taxon>
        <taxon>Stylonychinae</taxon>
        <taxon>Stylonychia</taxon>
    </lineage>
</organism>
<dbReference type="Proteomes" id="UP000039865">
    <property type="component" value="Unassembled WGS sequence"/>
</dbReference>
<proteinExistence type="inferred from homology"/>
<protein>
    <submittedName>
        <fullName evidence="11">Emp24 gp25l p24 family protein</fullName>
    </submittedName>
</protein>
<keyword evidence="12" id="KW-1185">Reference proteome</keyword>
<keyword evidence="4" id="KW-0732">Signal</keyword>
<dbReference type="AlphaFoldDB" id="A0A078ANV9"/>
<evidence type="ECO:0000313" key="11">
    <source>
        <dbReference type="EMBL" id="CDW82648.1"/>
    </source>
</evidence>
<dbReference type="GO" id="GO:0016020">
    <property type="term" value="C:membrane"/>
    <property type="evidence" value="ECO:0007669"/>
    <property type="project" value="UniProtKB-SubCell"/>
</dbReference>
<dbReference type="InterPro" id="IPR009038">
    <property type="entry name" value="GOLD_dom"/>
</dbReference>
<evidence type="ECO:0000256" key="6">
    <source>
        <dbReference type="ARBA" id="ARBA00023136"/>
    </source>
</evidence>
<dbReference type="InterPro" id="IPR015720">
    <property type="entry name" value="Emp24-like"/>
</dbReference>
<evidence type="ECO:0000313" key="12">
    <source>
        <dbReference type="Proteomes" id="UP000039865"/>
    </source>
</evidence>
<dbReference type="SUPFAM" id="SSF101576">
    <property type="entry name" value="Supernatant protein factor (SPF), C-terminal domain"/>
    <property type="match status" value="1"/>
</dbReference>
<dbReference type="GO" id="GO:0012505">
    <property type="term" value="C:endomembrane system"/>
    <property type="evidence" value="ECO:0007669"/>
    <property type="project" value="UniProtKB-SubCell"/>
</dbReference>
<evidence type="ECO:0000256" key="7">
    <source>
        <dbReference type="ARBA" id="ARBA00037847"/>
    </source>
</evidence>
<accession>A0A078ANV9</accession>
<comment type="similarity">
    <text evidence="2 8">Belongs to the EMP24/GP25L family.</text>
</comment>
<dbReference type="OMA" id="FRYFWTH"/>
<keyword evidence="3 8" id="KW-0812">Transmembrane</keyword>
<sequence>MEEVERITDDIKIKDSNTTEDSELMKEWETYMHDFVPEDMSTIVIEPRQEVSFYEDVGDDSIYIRGAYFVGSTTGKNKFIDFFVVDPAGKVIFSKRKSEEGIFRFNTTLPGTYAFVFSNMKERRGIKDVTIAIHTPGNDIEDQQFNSQEEAANGKSEEVDVADDQDIKSIRTFLKGIFQDLRSISMETKFSSYRQHTHNEAVEENNQYNLYMVIFESIFFMAICFAQVYYIKNFLENKRVI</sequence>
<feature type="transmembrane region" description="Helical" evidence="9">
    <location>
        <begin position="208"/>
        <end position="231"/>
    </location>
</feature>
<keyword evidence="5 9" id="KW-1133">Transmembrane helix</keyword>
<name>A0A078ANV9_STYLE</name>
<evidence type="ECO:0000256" key="5">
    <source>
        <dbReference type="ARBA" id="ARBA00022989"/>
    </source>
</evidence>
<dbReference type="PANTHER" id="PTHR22811">
    <property type="entry name" value="TRANSMEMBRANE EMP24 DOMAIN-CONTAINING PROTEIN"/>
    <property type="match status" value="1"/>
</dbReference>
<evidence type="ECO:0000256" key="2">
    <source>
        <dbReference type="ARBA" id="ARBA00007104"/>
    </source>
</evidence>
<dbReference type="InterPro" id="IPR036598">
    <property type="entry name" value="GOLD_dom_sf"/>
</dbReference>
<dbReference type="OrthoDB" id="1929172at2759"/>
<evidence type="ECO:0000256" key="8">
    <source>
        <dbReference type="RuleBase" id="RU003827"/>
    </source>
</evidence>
<evidence type="ECO:0000259" key="10">
    <source>
        <dbReference type="PROSITE" id="PS50866"/>
    </source>
</evidence>
<dbReference type="Pfam" id="PF01105">
    <property type="entry name" value="EMP24_GP25L"/>
    <property type="match status" value="1"/>
</dbReference>
<gene>
    <name evidence="11" type="primary">Contig2846.g3054</name>
    <name evidence="11" type="ORF">STYLEM_11681</name>
</gene>
<comment type="subcellular location">
    <subcellularLocation>
        <location evidence="7">Endomembrane system</location>
        <topology evidence="7">Single-pass membrane protein</topology>
    </subcellularLocation>
    <subcellularLocation>
        <location evidence="1 8">Membrane</location>
        <topology evidence="1 8">Single-pass type I membrane protein</topology>
    </subcellularLocation>
</comment>
<evidence type="ECO:0000256" key="4">
    <source>
        <dbReference type="ARBA" id="ARBA00022729"/>
    </source>
</evidence>